<gene>
    <name evidence="3" type="ORF">SteCoe_22597</name>
</gene>
<dbReference type="GO" id="GO:0000981">
    <property type="term" value="F:DNA-binding transcription factor activity, RNA polymerase II-specific"/>
    <property type="evidence" value="ECO:0007669"/>
    <property type="project" value="TreeGrafter"/>
</dbReference>
<dbReference type="SUPFAM" id="SSF46689">
    <property type="entry name" value="Homeodomain-like"/>
    <property type="match status" value="1"/>
</dbReference>
<dbReference type="PANTHER" id="PTHR45614">
    <property type="entry name" value="MYB PROTEIN-RELATED"/>
    <property type="match status" value="1"/>
</dbReference>
<feature type="domain" description="HTH myb-type" evidence="2">
    <location>
        <begin position="11"/>
        <end position="63"/>
    </location>
</feature>
<name>A0A1R2BLY3_9CILI</name>
<protein>
    <recommendedName>
        <fullName evidence="5">Myb-like DNA-binding domain containing protein</fullName>
    </recommendedName>
</protein>
<dbReference type="OrthoDB" id="304122at2759"/>
<evidence type="ECO:0000313" key="3">
    <source>
        <dbReference type="EMBL" id="OMJ77730.1"/>
    </source>
</evidence>
<dbReference type="InterPro" id="IPR017930">
    <property type="entry name" value="Myb_dom"/>
</dbReference>
<dbReference type="InterPro" id="IPR009057">
    <property type="entry name" value="Homeodomain-like_sf"/>
</dbReference>
<feature type="domain" description="HTH myb-type" evidence="2">
    <location>
        <begin position="64"/>
        <end position="114"/>
    </location>
</feature>
<feature type="domain" description="Myb-like" evidence="1">
    <location>
        <begin position="3"/>
        <end position="59"/>
    </location>
</feature>
<evidence type="ECO:0000313" key="4">
    <source>
        <dbReference type="Proteomes" id="UP000187209"/>
    </source>
</evidence>
<dbReference type="GO" id="GO:0005634">
    <property type="term" value="C:nucleus"/>
    <property type="evidence" value="ECO:0007669"/>
    <property type="project" value="TreeGrafter"/>
</dbReference>
<dbReference type="Proteomes" id="UP000187209">
    <property type="component" value="Unassembled WGS sequence"/>
</dbReference>
<comment type="caution">
    <text evidence="3">The sequence shown here is derived from an EMBL/GenBank/DDBJ whole genome shotgun (WGS) entry which is preliminary data.</text>
</comment>
<dbReference type="CDD" id="cd00167">
    <property type="entry name" value="SANT"/>
    <property type="match status" value="2"/>
</dbReference>
<evidence type="ECO:0000259" key="2">
    <source>
        <dbReference type="PROSITE" id="PS51294"/>
    </source>
</evidence>
<dbReference type="Pfam" id="PF13921">
    <property type="entry name" value="Myb_DNA-bind_6"/>
    <property type="match status" value="1"/>
</dbReference>
<proteinExistence type="predicted"/>
<dbReference type="InterPro" id="IPR001005">
    <property type="entry name" value="SANT/Myb"/>
</dbReference>
<evidence type="ECO:0000259" key="1">
    <source>
        <dbReference type="PROSITE" id="PS50090"/>
    </source>
</evidence>
<dbReference type="PROSITE" id="PS51294">
    <property type="entry name" value="HTH_MYB"/>
    <property type="match status" value="2"/>
</dbReference>
<keyword evidence="4" id="KW-1185">Reference proteome</keyword>
<feature type="domain" description="Myb-like" evidence="1">
    <location>
        <begin position="60"/>
        <end position="110"/>
    </location>
</feature>
<reference evidence="3 4" key="1">
    <citation type="submission" date="2016-11" db="EMBL/GenBank/DDBJ databases">
        <title>The macronuclear genome of Stentor coeruleus: a giant cell with tiny introns.</title>
        <authorList>
            <person name="Slabodnick M."/>
            <person name="Ruby J.G."/>
            <person name="Reiff S.B."/>
            <person name="Swart E.C."/>
            <person name="Gosai S."/>
            <person name="Prabakaran S."/>
            <person name="Witkowska E."/>
            <person name="Larue G.E."/>
            <person name="Fisher S."/>
            <person name="Freeman R.M."/>
            <person name="Gunawardena J."/>
            <person name="Chu W."/>
            <person name="Stover N.A."/>
            <person name="Gregory B.D."/>
            <person name="Nowacki M."/>
            <person name="Derisi J."/>
            <person name="Roy S.W."/>
            <person name="Marshall W.F."/>
            <person name="Sood P."/>
        </authorList>
    </citation>
    <scope>NUCLEOTIDE SEQUENCE [LARGE SCALE GENOMIC DNA]</scope>
    <source>
        <strain evidence="3">WM001</strain>
    </source>
</reference>
<dbReference type="GO" id="GO:0000978">
    <property type="term" value="F:RNA polymerase II cis-regulatory region sequence-specific DNA binding"/>
    <property type="evidence" value="ECO:0007669"/>
    <property type="project" value="TreeGrafter"/>
</dbReference>
<dbReference type="AlphaFoldDB" id="A0A1R2BLY3"/>
<dbReference type="PANTHER" id="PTHR45614:SF274">
    <property type="entry name" value="MYB-LIKE DNA-BINDING PROTEIN"/>
    <property type="match status" value="1"/>
</dbReference>
<dbReference type="EMBL" id="MPUH01000559">
    <property type="protein sequence ID" value="OMJ77730.1"/>
    <property type="molecule type" value="Genomic_DNA"/>
</dbReference>
<dbReference type="InterPro" id="IPR050560">
    <property type="entry name" value="MYB_TF"/>
</dbReference>
<dbReference type="SMART" id="SM00717">
    <property type="entry name" value="SANT"/>
    <property type="match status" value="2"/>
</dbReference>
<sequence>MESSQRYRKMWKVEEDILLNELVRRYNAKNWKIIAREISQEINKVRTAKQCRERWNNYLKLNARHCDWTDTEINLFFELQSSFGNKWSKISAFFPNKSKNSIKNFYYSTIRRNIRRFNNGKIDEEQIKGPIDEIMKISEIREILLSQKSLSKNSLKEMKLSTECLYRMHRINGYLLTIQESGFPDVENFSGWDIIERSIINEFSEESDPFIDQAILWD</sequence>
<dbReference type="Gene3D" id="1.10.10.60">
    <property type="entry name" value="Homeodomain-like"/>
    <property type="match status" value="2"/>
</dbReference>
<organism evidence="3 4">
    <name type="scientific">Stentor coeruleus</name>
    <dbReference type="NCBI Taxonomy" id="5963"/>
    <lineage>
        <taxon>Eukaryota</taxon>
        <taxon>Sar</taxon>
        <taxon>Alveolata</taxon>
        <taxon>Ciliophora</taxon>
        <taxon>Postciliodesmatophora</taxon>
        <taxon>Heterotrichea</taxon>
        <taxon>Heterotrichida</taxon>
        <taxon>Stentoridae</taxon>
        <taxon>Stentor</taxon>
    </lineage>
</organism>
<dbReference type="PROSITE" id="PS50090">
    <property type="entry name" value="MYB_LIKE"/>
    <property type="match status" value="2"/>
</dbReference>
<accession>A0A1R2BLY3</accession>
<evidence type="ECO:0008006" key="5">
    <source>
        <dbReference type="Google" id="ProtNLM"/>
    </source>
</evidence>